<proteinExistence type="predicted"/>
<evidence type="ECO:0000313" key="2">
    <source>
        <dbReference type="Proteomes" id="UP000002668"/>
    </source>
</evidence>
<organism evidence="1 2">
    <name type="scientific">Leptosphaeria maculans (strain JN3 / isolate v23.1.3 / race Av1-4-5-6-7-8)</name>
    <name type="common">Blackleg fungus</name>
    <name type="synonym">Phoma lingam</name>
    <dbReference type="NCBI Taxonomy" id="985895"/>
    <lineage>
        <taxon>Eukaryota</taxon>
        <taxon>Fungi</taxon>
        <taxon>Dikarya</taxon>
        <taxon>Ascomycota</taxon>
        <taxon>Pezizomycotina</taxon>
        <taxon>Dothideomycetes</taxon>
        <taxon>Pleosporomycetidae</taxon>
        <taxon>Pleosporales</taxon>
        <taxon>Pleosporineae</taxon>
        <taxon>Leptosphaeriaceae</taxon>
        <taxon>Plenodomus</taxon>
        <taxon>Plenodomus lingam/Leptosphaeria maculans species complex</taxon>
    </lineage>
</organism>
<dbReference type="InParanoid" id="E5ADY1"/>
<dbReference type="AlphaFoldDB" id="E5ADY1"/>
<dbReference type="EMBL" id="FP929139">
    <property type="protein sequence ID" value="CBY01420.1"/>
    <property type="molecule type" value="Genomic_DNA"/>
</dbReference>
<evidence type="ECO:0000313" key="1">
    <source>
        <dbReference type="EMBL" id="CBY01420.1"/>
    </source>
</evidence>
<keyword evidence="2" id="KW-1185">Reference proteome</keyword>
<sequence length="236" mass="26232">MNLRWQFWPIAHLGVELSYHVLCTQTIAMSRCSTEMLGEAHEKPHSVYLAFSLLTMLASAIALHRSARDSLIQSSPVSSVGTLDSRCTSPPAWLHTEQAFEGCAIYVTQRRRQSRTARASGRIENDRRLPYLGTIAPPPSSPPAHPWPRHFTSSTRSGLQLSRLFLMRALALQTLPYLWAPKSISVDGDPRGLADPRSRVRQAPLAANFGLSRVTMDDAPRSVLVTHLQLNLTSNQ</sequence>
<dbReference type="Proteomes" id="UP000002668">
    <property type="component" value="Genome"/>
</dbReference>
<dbReference type="HOGENOM" id="CLU_1175612_0_0_1"/>
<name>E5ADY1_LEPMJ</name>
<reference evidence="2" key="1">
    <citation type="journal article" date="2011" name="Nat. Commun.">
        <title>Effector diversification within compartments of the Leptosphaeria maculans genome affected by Repeat-Induced Point mutations.</title>
        <authorList>
            <person name="Rouxel T."/>
            <person name="Grandaubert J."/>
            <person name="Hane J.K."/>
            <person name="Hoede C."/>
            <person name="van de Wouw A.P."/>
            <person name="Couloux A."/>
            <person name="Dominguez V."/>
            <person name="Anthouard V."/>
            <person name="Bally P."/>
            <person name="Bourras S."/>
            <person name="Cozijnsen A.J."/>
            <person name="Ciuffetti L.M."/>
            <person name="Degrave A."/>
            <person name="Dilmaghani A."/>
            <person name="Duret L."/>
            <person name="Fudal I."/>
            <person name="Goodwin S.B."/>
            <person name="Gout L."/>
            <person name="Glaser N."/>
            <person name="Linglin J."/>
            <person name="Kema G.H.J."/>
            <person name="Lapalu N."/>
            <person name="Lawrence C.B."/>
            <person name="May K."/>
            <person name="Meyer M."/>
            <person name="Ollivier B."/>
            <person name="Poulain J."/>
            <person name="Schoch C.L."/>
            <person name="Simon A."/>
            <person name="Spatafora J.W."/>
            <person name="Stachowiak A."/>
            <person name="Turgeon B.G."/>
            <person name="Tyler B.M."/>
            <person name="Vincent D."/>
            <person name="Weissenbach J."/>
            <person name="Amselem J."/>
            <person name="Quesneville H."/>
            <person name="Oliver R.P."/>
            <person name="Wincker P."/>
            <person name="Balesdent M.-H."/>
            <person name="Howlett B.J."/>
        </authorList>
    </citation>
    <scope>NUCLEOTIDE SEQUENCE [LARGE SCALE GENOMIC DNA]</scope>
    <source>
        <strain evidence="2">JN3 / isolate v23.1.3 / race Av1-4-5-6-7-8</strain>
    </source>
</reference>
<protein>
    <submittedName>
        <fullName evidence="1">Predicted protein</fullName>
    </submittedName>
</protein>
<accession>E5ADY1</accession>
<gene>
    <name evidence="1" type="ORF">LEMA_P002070.1</name>
</gene>
<dbReference type="VEuPathDB" id="FungiDB:LEMA_P002070.1"/>